<keyword evidence="9 12" id="KW-0067">ATP-binding</keyword>
<keyword evidence="4 12" id="KW-0548">Nucleotidyltransferase</keyword>
<dbReference type="PANTHER" id="PTHR47545:SF1">
    <property type="entry name" value="MULTIFUNCTIONAL CCA PROTEIN"/>
    <property type="match status" value="1"/>
</dbReference>
<feature type="binding site" evidence="12">
    <location>
        <position position="23"/>
    </location>
    <ligand>
        <name>Mg(2+)</name>
        <dbReference type="ChEBI" id="CHEBI:18420"/>
    </ligand>
</feature>
<dbReference type="OrthoDB" id="9805698at2"/>
<comment type="similarity">
    <text evidence="12">Belongs to the tRNA nucleotidyltransferase/poly(A) polymerase family. Bacterial CCA-adding enzyme type 1 subfamily.</text>
</comment>
<comment type="domain">
    <text evidence="12">Comprises two domains: an N-terminal domain containing the nucleotidyltransferase activity and a C-terminal HD domain associated with both phosphodiesterase and phosphatase activities.</text>
</comment>
<evidence type="ECO:0000256" key="6">
    <source>
        <dbReference type="ARBA" id="ARBA00022741"/>
    </source>
</evidence>
<keyword evidence="12" id="KW-0511">Multifunctional enzyme</keyword>
<evidence type="ECO:0000256" key="12">
    <source>
        <dbReference type="HAMAP-Rule" id="MF_01261"/>
    </source>
</evidence>
<dbReference type="InterPro" id="IPR012006">
    <property type="entry name" value="CCA_bact"/>
</dbReference>
<dbReference type="PROSITE" id="PS51831">
    <property type="entry name" value="HD"/>
    <property type="match status" value="1"/>
</dbReference>
<protein>
    <recommendedName>
        <fullName evidence="12">Multifunctional CCA protein</fullName>
    </recommendedName>
    <domain>
        <recommendedName>
            <fullName evidence="12">CCA-adding enzyme</fullName>
            <ecNumber evidence="12">2.7.7.72</ecNumber>
        </recommendedName>
        <alternativeName>
            <fullName evidence="12">CCA tRNA nucleotidyltransferase</fullName>
        </alternativeName>
        <alternativeName>
            <fullName evidence="12">tRNA CCA-pyrophosphorylase</fullName>
        </alternativeName>
        <alternativeName>
            <fullName evidence="12">tRNA adenylyl-/cytidylyl-transferase</fullName>
        </alternativeName>
        <alternativeName>
            <fullName evidence="12">tRNA nucleotidyltransferase</fullName>
        </alternativeName>
        <alternativeName>
            <fullName evidence="12">tRNA-NT</fullName>
        </alternativeName>
    </domain>
    <domain>
        <recommendedName>
            <fullName evidence="12">2'-nucleotidase</fullName>
            <ecNumber evidence="12">3.1.3.-</ecNumber>
        </recommendedName>
    </domain>
    <domain>
        <recommendedName>
            <fullName evidence="12">2',3'-cyclic phosphodiesterase</fullName>
            <ecNumber evidence="12">3.1.4.-</ecNumber>
        </recommendedName>
    </domain>
    <domain>
        <recommendedName>
            <fullName evidence="12">Phosphatase</fullName>
        </recommendedName>
    </domain>
</protein>
<comment type="miscellaneous">
    <text evidence="12">A single active site specifically recognizes both ATP and CTP and is responsible for their addition.</text>
</comment>
<evidence type="ECO:0000256" key="11">
    <source>
        <dbReference type="ARBA" id="ARBA00022884"/>
    </source>
</evidence>
<dbReference type="GO" id="GO:0004112">
    <property type="term" value="F:cyclic-nucleotide phosphodiesterase activity"/>
    <property type="evidence" value="ECO:0007669"/>
    <property type="project" value="UniProtKB-UniRule"/>
</dbReference>
<dbReference type="EC" id="3.1.3.-" evidence="12"/>
<dbReference type="GO" id="GO:0000287">
    <property type="term" value="F:magnesium ion binding"/>
    <property type="evidence" value="ECO:0007669"/>
    <property type="project" value="UniProtKB-UniRule"/>
</dbReference>
<evidence type="ECO:0000259" key="13">
    <source>
        <dbReference type="PROSITE" id="PS51831"/>
    </source>
</evidence>
<keyword evidence="6 12" id="KW-0547">Nucleotide-binding</keyword>
<dbReference type="PANTHER" id="PTHR47545">
    <property type="entry name" value="MULTIFUNCTIONAL CCA PROTEIN"/>
    <property type="match status" value="1"/>
</dbReference>
<reference evidence="14 15" key="1">
    <citation type="submission" date="2015-11" db="EMBL/GenBank/DDBJ databases">
        <title>Identification of large and diverse effector repertoires of 38 Legionella species.</title>
        <authorList>
            <person name="Burstein D."/>
            <person name="Amaro F."/>
            <person name="Zusman T."/>
            <person name="Lifshitz Z."/>
            <person name="Cohen O."/>
            <person name="Gilbert J.A."/>
            <person name="Pupko T."/>
            <person name="Shuman H.A."/>
            <person name="Segal G."/>
        </authorList>
    </citation>
    <scope>NUCLEOTIDE SEQUENCE [LARGE SCALE GENOMIC DNA]</scope>
    <source>
        <strain evidence="14 15">1762-AUS-E</strain>
    </source>
</reference>
<comment type="catalytic activity">
    <reaction evidence="12">
        <text>a tRNA with a 3' CCA end + 2 CTP + ATP = a tRNA with a 3' CCACCA end + 3 diphosphate</text>
        <dbReference type="Rhea" id="RHEA:76235"/>
        <dbReference type="Rhea" id="RHEA-COMP:10468"/>
        <dbReference type="Rhea" id="RHEA-COMP:18655"/>
        <dbReference type="ChEBI" id="CHEBI:30616"/>
        <dbReference type="ChEBI" id="CHEBI:33019"/>
        <dbReference type="ChEBI" id="CHEBI:37563"/>
        <dbReference type="ChEBI" id="CHEBI:83071"/>
        <dbReference type="ChEBI" id="CHEBI:195187"/>
    </reaction>
</comment>
<keyword evidence="10 12" id="KW-0460">Magnesium</keyword>
<dbReference type="HAMAP" id="MF_01262">
    <property type="entry name" value="CCA_bact_type2"/>
    <property type="match status" value="1"/>
</dbReference>
<dbReference type="PATRIC" id="fig|45056.6.peg.1192"/>
<dbReference type="GO" id="GO:0042245">
    <property type="term" value="P:RNA repair"/>
    <property type="evidence" value="ECO:0007669"/>
    <property type="project" value="UniProtKB-KW"/>
</dbReference>
<keyword evidence="2 12" id="KW-0808">Transferase</keyword>
<feature type="binding site" evidence="12">
    <location>
        <position position="21"/>
    </location>
    <ligand>
        <name>Mg(2+)</name>
        <dbReference type="ChEBI" id="CHEBI:18420"/>
    </ligand>
</feature>
<evidence type="ECO:0000313" key="14">
    <source>
        <dbReference type="EMBL" id="KTC66495.1"/>
    </source>
</evidence>
<keyword evidence="11 12" id="KW-0694">RNA-binding</keyword>
<keyword evidence="15" id="KW-1185">Reference proteome</keyword>
<dbReference type="STRING" id="45056.Lade_1153"/>
<feature type="binding site" evidence="12">
    <location>
        <position position="140"/>
    </location>
    <ligand>
        <name>ATP</name>
        <dbReference type="ChEBI" id="CHEBI:30616"/>
    </ligand>
</feature>
<dbReference type="InterPro" id="IPR006674">
    <property type="entry name" value="HD_domain"/>
</dbReference>
<keyword evidence="5 12" id="KW-0479">Metal-binding</keyword>
<feature type="binding site" evidence="12">
    <location>
        <position position="91"/>
    </location>
    <ligand>
        <name>ATP</name>
        <dbReference type="ChEBI" id="CHEBI:30616"/>
    </ligand>
</feature>
<evidence type="ECO:0000256" key="5">
    <source>
        <dbReference type="ARBA" id="ARBA00022723"/>
    </source>
</evidence>
<sequence length="413" mass="47820">MKIYLVGGAVRDKLLGYSIKERDWVVVGANPNLMLQKGFQRVGKDFPVFLHPKTHEEYALARTERKKGVGYYGFSCDYNEQVTLEEDLARRDLTINAIAQDEDGKIIDPFQGSLDIEKKILRHVSPAFVEDPVRVLRIARFAARFHHLGFKVAEETQALMYSMVKHGELQHLVAERVWQEWFRSLQEKNPEVFVQTLRSCGALEIVIPEMNKLFGVPNLRKYHAEVDSGIHTLMVVQSAVSLSEDPLIRFTAMVHDLGKAVTPMRIWPSQYGHEERGVNIINKLCQRLRIPTEYRKFAELVCKHHINIHRIRQLRPDTIVRILEQTDAFRRSYVFEKMLIVCEADDKGKGFVESSYPQKEQWLHLLQECSKITAQGFIEQGYEGAAIKKKLHEARVQCVAECIKKYKMEQNEE</sequence>
<comment type="subunit">
    <text evidence="12">Monomer. Can also form homodimers and oligomers.</text>
</comment>
<dbReference type="Proteomes" id="UP000054859">
    <property type="component" value="Unassembled WGS sequence"/>
</dbReference>
<dbReference type="Gene3D" id="1.10.3090.10">
    <property type="entry name" value="cca-adding enzyme, domain 2"/>
    <property type="match status" value="1"/>
</dbReference>
<name>A0A0W0R5X9_9GAMM</name>
<comment type="cofactor">
    <cofactor evidence="12">
        <name>Ni(2+)</name>
        <dbReference type="ChEBI" id="CHEBI:49786"/>
    </cofactor>
    <text evidence="12">Nickel for phosphatase activity.</text>
</comment>
<evidence type="ECO:0000256" key="4">
    <source>
        <dbReference type="ARBA" id="ARBA00022695"/>
    </source>
</evidence>
<dbReference type="GO" id="GO:0016791">
    <property type="term" value="F:phosphatase activity"/>
    <property type="evidence" value="ECO:0007669"/>
    <property type="project" value="UniProtKB-UniRule"/>
</dbReference>
<dbReference type="GO" id="GO:0004810">
    <property type="term" value="F:CCA tRNA nucleotidyltransferase activity"/>
    <property type="evidence" value="ECO:0007669"/>
    <property type="project" value="UniProtKB-UniRule"/>
</dbReference>
<dbReference type="InterPro" id="IPR050124">
    <property type="entry name" value="tRNA_CCA-adding_enzyme"/>
</dbReference>
<feature type="binding site" evidence="12">
    <location>
        <position position="91"/>
    </location>
    <ligand>
        <name>CTP</name>
        <dbReference type="ChEBI" id="CHEBI:37563"/>
    </ligand>
</feature>
<evidence type="ECO:0000313" key="15">
    <source>
        <dbReference type="Proteomes" id="UP000054859"/>
    </source>
</evidence>
<dbReference type="AlphaFoldDB" id="A0A0W0R5X9"/>
<dbReference type="EC" id="3.1.4.-" evidence="12"/>
<feature type="domain" description="HD" evidence="13">
    <location>
        <begin position="228"/>
        <end position="329"/>
    </location>
</feature>
<dbReference type="InterPro" id="IPR043519">
    <property type="entry name" value="NT_sf"/>
</dbReference>
<feature type="binding site" evidence="12">
    <location>
        <position position="8"/>
    </location>
    <ligand>
        <name>ATP</name>
        <dbReference type="ChEBI" id="CHEBI:30616"/>
    </ligand>
</feature>
<dbReference type="CDD" id="cd00077">
    <property type="entry name" value="HDc"/>
    <property type="match status" value="1"/>
</dbReference>
<evidence type="ECO:0000256" key="2">
    <source>
        <dbReference type="ARBA" id="ARBA00022679"/>
    </source>
</evidence>
<dbReference type="InterPro" id="IPR002646">
    <property type="entry name" value="PolA_pol_head_dom"/>
</dbReference>
<dbReference type="CDD" id="cd05398">
    <property type="entry name" value="NT_ClassII-CCAase"/>
    <property type="match status" value="1"/>
</dbReference>
<evidence type="ECO:0000256" key="1">
    <source>
        <dbReference type="ARBA" id="ARBA00022596"/>
    </source>
</evidence>
<dbReference type="InterPro" id="IPR003607">
    <property type="entry name" value="HD/PDEase_dom"/>
</dbReference>
<keyword evidence="1 12" id="KW-0533">Nickel</keyword>
<feature type="binding site" evidence="12">
    <location>
        <position position="11"/>
    </location>
    <ligand>
        <name>CTP</name>
        <dbReference type="ChEBI" id="CHEBI:37563"/>
    </ligand>
</feature>
<dbReference type="GO" id="GO:0160016">
    <property type="term" value="F:CCACCA tRNA nucleotidyltransferase activity"/>
    <property type="evidence" value="ECO:0007669"/>
    <property type="project" value="RHEA"/>
</dbReference>
<evidence type="ECO:0000256" key="9">
    <source>
        <dbReference type="ARBA" id="ARBA00022840"/>
    </source>
</evidence>
<organism evidence="14 15">
    <name type="scientific">Legionella adelaidensis</name>
    <dbReference type="NCBI Taxonomy" id="45056"/>
    <lineage>
        <taxon>Bacteria</taxon>
        <taxon>Pseudomonadati</taxon>
        <taxon>Pseudomonadota</taxon>
        <taxon>Gammaproteobacteria</taxon>
        <taxon>Legionellales</taxon>
        <taxon>Legionellaceae</taxon>
        <taxon>Legionella</taxon>
    </lineage>
</organism>
<keyword evidence="8 12" id="KW-0378">Hydrolase</keyword>
<dbReference type="GO" id="GO:0001680">
    <property type="term" value="P:tRNA 3'-terminal CCA addition"/>
    <property type="evidence" value="ECO:0007669"/>
    <property type="project" value="UniProtKB-UniRule"/>
</dbReference>
<keyword evidence="7 12" id="KW-0692">RNA repair</keyword>
<dbReference type="SUPFAM" id="SSF81301">
    <property type="entry name" value="Nucleotidyltransferase"/>
    <property type="match status" value="1"/>
</dbReference>
<evidence type="ECO:0000256" key="7">
    <source>
        <dbReference type="ARBA" id="ARBA00022800"/>
    </source>
</evidence>
<feature type="binding site" evidence="12">
    <location>
        <position position="8"/>
    </location>
    <ligand>
        <name>CTP</name>
        <dbReference type="ChEBI" id="CHEBI:37563"/>
    </ligand>
</feature>
<evidence type="ECO:0000256" key="8">
    <source>
        <dbReference type="ARBA" id="ARBA00022801"/>
    </source>
</evidence>
<dbReference type="GO" id="GO:0000049">
    <property type="term" value="F:tRNA binding"/>
    <property type="evidence" value="ECO:0007669"/>
    <property type="project" value="UniProtKB-UniRule"/>
</dbReference>
<comment type="function">
    <text evidence="12">Catalyzes the addition and repair of the essential 3'-terminal CCA sequence in tRNAs without using a nucleic acid template. Adds these three nucleotides in the order of C, C, and A to the tRNA nucleotide-73, using CTP and ATP as substrates and producing inorganic pyrophosphate. tRNA 3'-terminal CCA addition is required both for tRNA processing and repair. Also involved in tRNA surveillance by mediating tandem CCA addition to generate a CCACCA at the 3' terminus of unstable tRNAs. While stable tRNAs receive only 3'-terminal CCA, unstable tRNAs are marked with CCACCA and rapidly degraded.</text>
</comment>
<accession>A0A0W0R5X9</accession>
<evidence type="ECO:0000256" key="3">
    <source>
        <dbReference type="ARBA" id="ARBA00022694"/>
    </source>
</evidence>
<dbReference type="NCBIfam" id="NF008137">
    <property type="entry name" value="PRK10885.1"/>
    <property type="match status" value="1"/>
</dbReference>
<keyword evidence="3 12" id="KW-0819">tRNA processing</keyword>
<comment type="cofactor">
    <cofactor evidence="12">
        <name>Mg(2+)</name>
        <dbReference type="ChEBI" id="CHEBI:18420"/>
    </cofactor>
    <text evidence="12">Magnesium is required for nucleotidyltransferase activity.</text>
</comment>
<dbReference type="Pfam" id="PF01966">
    <property type="entry name" value="HD"/>
    <property type="match status" value="1"/>
</dbReference>
<feature type="binding site" evidence="12">
    <location>
        <position position="137"/>
    </location>
    <ligand>
        <name>ATP</name>
        <dbReference type="ChEBI" id="CHEBI:30616"/>
    </ligand>
</feature>
<proteinExistence type="inferred from homology"/>
<dbReference type="HAMAP" id="MF_01261">
    <property type="entry name" value="CCA_bact_type1"/>
    <property type="match status" value="1"/>
</dbReference>
<feature type="binding site" evidence="12">
    <location>
        <position position="140"/>
    </location>
    <ligand>
        <name>CTP</name>
        <dbReference type="ChEBI" id="CHEBI:37563"/>
    </ligand>
</feature>
<dbReference type="Pfam" id="PF01743">
    <property type="entry name" value="PolyA_pol"/>
    <property type="match status" value="1"/>
</dbReference>
<evidence type="ECO:0000256" key="10">
    <source>
        <dbReference type="ARBA" id="ARBA00022842"/>
    </source>
</evidence>
<dbReference type="EMBL" id="LNKA01000001">
    <property type="protein sequence ID" value="KTC66495.1"/>
    <property type="molecule type" value="Genomic_DNA"/>
</dbReference>
<feature type="binding site" evidence="12">
    <location>
        <position position="11"/>
    </location>
    <ligand>
        <name>ATP</name>
        <dbReference type="ChEBI" id="CHEBI:30616"/>
    </ligand>
</feature>
<dbReference type="RefSeq" id="WP_058462164.1">
    <property type="nucleotide sequence ID" value="NZ_CAAAHS010000002.1"/>
</dbReference>
<gene>
    <name evidence="12 14" type="primary">cca</name>
    <name evidence="14" type="ORF">Lade_1153</name>
</gene>
<dbReference type="PIRSF" id="PIRSF000813">
    <property type="entry name" value="CCA_bact"/>
    <property type="match status" value="1"/>
</dbReference>
<dbReference type="GO" id="GO:0005524">
    <property type="term" value="F:ATP binding"/>
    <property type="evidence" value="ECO:0007669"/>
    <property type="project" value="UniProtKB-UniRule"/>
</dbReference>
<dbReference type="EC" id="2.7.7.72" evidence="12"/>
<dbReference type="InterPro" id="IPR032828">
    <property type="entry name" value="PolyA_RNA-bd"/>
</dbReference>
<feature type="binding site" evidence="12">
    <location>
        <position position="137"/>
    </location>
    <ligand>
        <name>CTP</name>
        <dbReference type="ChEBI" id="CHEBI:37563"/>
    </ligand>
</feature>
<comment type="catalytic activity">
    <reaction evidence="12">
        <text>a tRNA precursor + 2 CTP + ATP = a tRNA with a 3' CCA end + 3 diphosphate</text>
        <dbReference type="Rhea" id="RHEA:14433"/>
        <dbReference type="Rhea" id="RHEA-COMP:10465"/>
        <dbReference type="Rhea" id="RHEA-COMP:10468"/>
        <dbReference type="ChEBI" id="CHEBI:30616"/>
        <dbReference type="ChEBI" id="CHEBI:33019"/>
        <dbReference type="ChEBI" id="CHEBI:37563"/>
        <dbReference type="ChEBI" id="CHEBI:74896"/>
        <dbReference type="ChEBI" id="CHEBI:83071"/>
        <dbReference type="EC" id="2.7.7.72"/>
    </reaction>
</comment>
<comment type="caution">
    <text evidence="14">The sequence shown here is derived from an EMBL/GenBank/DDBJ whole genome shotgun (WGS) entry which is preliminary data.</text>
</comment>
<dbReference type="SUPFAM" id="SSF81891">
    <property type="entry name" value="Poly A polymerase C-terminal region-like"/>
    <property type="match status" value="1"/>
</dbReference>
<dbReference type="Gene3D" id="3.30.460.10">
    <property type="entry name" value="Beta Polymerase, domain 2"/>
    <property type="match status" value="1"/>
</dbReference>
<dbReference type="Pfam" id="PF12627">
    <property type="entry name" value="PolyA_pol_RNAbd"/>
    <property type="match status" value="1"/>
</dbReference>